<evidence type="ECO:0000259" key="1">
    <source>
        <dbReference type="Pfam" id="PF03551"/>
    </source>
</evidence>
<comment type="caution">
    <text evidence="2">The sequence shown here is derived from an EMBL/GenBank/DDBJ whole genome shotgun (WGS) entry which is preliminary data.</text>
</comment>
<name>A0ABT6ZB39_9MICO</name>
<accession>A0ABT6ZB39</accession>
<protein>
    <submittedName>
        <fullName evidence="2">PadR family transcriptional regulator</fullName>
    </submittedName>
</protein>
<feature type="domain" description="Transcription regulator PadR N-terminal" evidence="1">
    <location>
        <begin position="56"/>
        <end position="122"/>
    </location>
</feature>
<evidence type="ECO:0000313" key="2">
    <source>
        <dbReference type="EMBL" id="MDJ1113374.1"/>
    </source>
</evidence>
<sequence length="192" mass="20522">MSNSFFGDAFAGRGGGQGWPGNLSMSTLTEAFDQLRTSFEQKTGTRATRGDVRAAVLALLLEQPMHGYQIIAEIEQRSGGSWKPSPGSVYPTLQMLTDEGLLVAEESGGRKTYTLTDAGRFAAEAETDPDKPAPWASSTKEHPRMSALPKAGFELAQAAAQVGRTGTDEQVAEAVAILDDARRKIYGILAQD</sequence>
<dbReference type="PANTHER" id="PTHR43252">
    <property type="entry name" value="TRANSCRIPTIONAL REGULATOR YQJI"/>
    <property type="match status" value="1"/>
</dbReference>
<dbReference type="Pfam" id="PF03551">
    <property type="entry name" value="PadR"/>
    <property type="match status" value="1"/>
</dbReference>
<dbReference type="Gene3D" id="1.10.10.10">
    <property type="entry name" value="Winged helix-like DNA-binding domain superfamily/Winged helix DNA-binding domain"/>
    <property type="match status" value="1"/>
</dbReference>
<dbReference type="InterPro" id="IPR036390">
    <property type="entry name" value="WH_DNA-bd_sf"/>
</dbReference>
<gene>
    <name evidence="2" type="ORF">QNI14_02780</name>
</gene>
<dbReference type="InterPro" id="IPR011991">
    <property type="entry name" value="ArsR-like_HTH"/>
</dbReference>
<dbReference type="InterPro" id="IPR036388">
    <property type="entry name" value="WH-like_DNA-bd_sf"/>
</dbReference>
<dbReference type="Proteomes" id="UP001321481">
    <property type="component" value="Unassembled WGS sequence"/>
</dbReference>
<proteinExistence type="predicted"/>
<evidence type="ECO:0000313" key="3">
    <source>
        <dbReference type="Proteomes" id="UP001321481"/>
    </source>
</evidence>
<dbReference type="EMBL" id="JASJND010000001">
    <property type="protein sequence ID" value="MDJ1113374.1"/>
    <property type="molecule type" value="Genomic_DNA"/>
</dbReference>
<dbReference type="RefSeq" id="WP_283714663.1">
    <property type="nucleotide sequence ID" value="NZ_JASJND010000001.1"/>
</dbReference>
<dbReference type="InterPro" id="IPR005149">
    <property type="entry name" value="Tscrpt_reg_PadR_N"/>
</dbReference>
<keyword evidence="3" id="KW-1185">Reference proteome</keyword>
<organism evidence="2 3">
    <name type="scientific">Microbacterium dauci</name>
    <dbReference type="NCBI Taxonomy" id="3048008"/>
    <lineage>
        <taxon>Bacteria</taxon>
        <taxon>Bacillati</taxon>
        <taxon>Actinomycetota</taxon>
        <taxon>Actinomycetes</taxon>
        <taxon>Micrococcales</taxon>
        <taxon>Microbacteriaceae</taxon>
        <taxon>Microbacterium</taxon>
    </lineage>
</organism>
<reference evidence="2 3" key="1">
    <citation type="submission" date="2023-05" db="EMBL/GenBank/DDBJ databases">
        <title>Microbacterium dauci sp.nov., Isolated from Carrot Rhizosphere Soil.</title>
        <authorList>
            <person name="Xiao Z."/>
            <person name="Zheng J."/>
        </authorList>
    </citation>
    <scope>NUCLEOTIDE SEQUENCE [LARGE SCALE GENOMIC DNA]</scope>
    <source>
        <strain evidence="2 3">LX3-4</strain>
    </source>
</reference>
<dbReference type="PANTHER" id="PTHR43252:SF2">
    <property type="entry name" value="TRANSCRIPTION REGULATOR, PADR-LIKE FAMILY"/>
    <property type="match status" value="1"/>
</dbReference>
<dbReference type="CDD" id="cd00090">
    <property type="entry name" value="HTH_ARSR"/>
    <property type="match status" value="1"/>
</dbReference>
<dbReference type="SUPFAM" id="SSF46785">
    <property type="entry name" value="Winged helix' DNA-binding domain"/>
    <property type="match status" value="1"/>
</dbReference>